<protein>
    <submittedName>
        <fullName evidence="1">Uncharacterized protein</fullName>
    </submittedName>
</protein>
<dbReference type="Proteomes" id="UP000597444">
    <property type="component" value="Unassembled WGS sequence"/>
</dbReference>
<proteinExistence type="predicted"/>
<sequence length="225" mass="25176">MANQLRVTLEIGPKGKKVAAVAPDWPGLERGAKTEEAALERLQSYLPRYAQVAKLAGMDAEFADLSTVDVVEHYPGTGSTDFWGISFAFSSIDKQDLSSGALERELTLMQACWAFFDAVRGRVSAQMQKGPRGGGRDRDHIVDHTIHVEQIWAQKLGLHTPSDADRTDEGLRAHRDAYCNAIRAFHAEGKMARTWSLRYLIRHTAYHTLDHAWEMEDKDLTVGVR</sequence>
<comment type="caution">
    <text evidence="1">The sequence shown here is derived from an EMBL/GenBank/DDBJ whole genome shotgun (WGS) entry which is preliminary data.</text>
</comment>
<gene>
    <name evidence="1" type="ORF">KSF_101130</name>
</gene>
<reference evidence="1" key="1">
    <citation type="submission" date="2020-10" db="EMBL/GenBank/DDBJ databases">
        <title>Taxonomic study of unclassified bacteria belonging to the class Ktedonobacteria.</title>
        <authorList>
            <person name="Yabe S."/>
            <person name="Wang C.M."/>
            <person name="Zheng Y."/>
            <person name="Sakai Y."/>
            <person name="Cavaletti L."/>
            <person name="Monciardini P."/>
            <person name="Donadio S."/>
        </authorList>
    </citation>
    <scope>NUCLEOTIDE SEQUENCE</scope>
    <source>
        <strain evidence="1">ID150040</strain>
    </source>
</reference>
<organism evidence="1 2">
    <name type="scientific">Reticulibacter mediterranei</name>
    <dbReference type="NCBI Taxonomy" id="2778369"/>
    <lineage>
        <taxon>Bacteria</taxon>
        <taxon>Bacillati</taxon>
        <taxon>Chloroflexota</taxon>
        <taxon>Ktedonobacteria</taxon>
        <taxon>Ktedonobacterales</taxon>
        <taxon>Reticulibacteraceae</taxon>
        <taxon>Reticulibacter</taxon>
    </lineage>
</organism>
<keyword evidence="2" id="KW-1185">Reference proteome</keyword>
<evidence type="ECO:0000313" key="1">
    <source>
        <dbReference type="EMBL" id="GHP00066.1"/>
    </source>
</evidence>
<accession>A0A8J3J0F7</accession>
<dbReference type="AlphaFoldDB" id="A0A8J3J0F7"/>
<evidence type="ECO:0000313" key="2">
    <source>
        <dbReference type="Proteomes" id="UP000597444"/>
    </source>
</evidence>
<name>A0A8J3J0F7_9CHLR</name>
<dbReference type="EMBL" id="BNJK01000002">
    <property type="protein sequence ID" value="GHP00066.1"/>
    <property type="molecule type" value="Genomic_DNA"/>
</dbReference>